<sequence>GMNERAHSFIIYRSENQFFPHHPKYQSYREDDDEDNISGKLRNLFHSLTNMTGVHRSRSKCNRMDMIYPVNRRWCPELDRKE</sequence>
<reference evidence="1" key="1">
    <citation type="submission" date="2023-10" db="EMBL/GenBank/DDBJ databases">
        <title>Genome assembly of Pristionchus species.</title>
        <authorList>
            <person name="Yoshida K."/>
            <person name="Sommer R.J."/>
        </authorList>
    </citation>
    <scope>NUCLEOTIDE SEQUENCE</scope>
    <source>
        <strain evidence="1">RS5133</strain>
    </source>
</reference>
<feature type="non-terminal residue" evidence="1">
    <location>
        <position position="82"/>
    </location>
</feature>
<evidence type="ECO:0000313" key="1">
    <source>
        <dbReference type="EMBL" id="GMT36530.1"/>
    </source>
</evidence>
<organism evidence="1 2">
    <name type="scientific">Pristionchus fissidentatus</name>
    <dbReference type="NCBI Taxonomy" id="1538716"/>
    <lineage>
        <taxon>Eukaryota</taxon>
        <taxon>Metazoa</taxon>
        <taxon>Ecdysozoa</taxon>
        <taxon>Nematoda</taxon>
        <taxon>Chromadorea</taxon>
        <taxon>Rhabditida</taxon>
        <taxon>Rhabditina</taxon>
        <taxon>Diplogasteromorpha</taxon>
        <taxon>Diplogasteroidea</taxon>
        <taxon>Neodiplogasteridae</taxon>
        <taxon>Pristionchus</taxon>
    </lineage>
</organism>
<evidence type="ECO:0000313" key="2">
    <source>
        <dbReference type="Proteomes" id="UP001432322"/>
    </source>
</evidence>
<protein>
    <submittedName>
        <fullName evidence="1">Uncharacterized protein</fullName>
    </submittedName>
</protein>
<accession>A0AAV5WYE9</accession>
<feature type="non-terminal residue" evidence="1">
    <location>
        <position position="1"/>
    </location>
</feature>
<comment type="caution">
    <text evidence="1">The sequence shown here is derived from an EMBL/GenBank/DDBJ whole genome shotgun (WGS) entry which is preliminary data.</text>
</comment>
<dbReference type="EMBL" id="BTSY01000007">
    <property type="protein sequence ID" value="GMT36530.1"/>
    <property type="molecule type" value="Genomic_DNA"/>
</dbReference>
<keyword evidence="2" id="KW-1185">Reference proteome</keyword>
<name>A0AAV5WYE9_9BILA</name>
<gene>
    <name evidence="1" type="ORF">PFISCL1PPCAC_27827</name>
</gene>
<dbReference type="AlphaFoldDB" id="A0AAV5WYE9"/>
<proteinExistence type="predicted"/>
<dbReference type="Proteomes" id="UP001432322">
    <property type="component" value="Unassembled WGS sequence"/>
</dbReference>